<protein>
    <recommendedName>
        <fullName evidence="11">Glycosyl hydrolase family 16</fullName>
    </recommendedName>
</protein>
<organism evidence="9 10">
    <name type="scientific">Actinoplanes auranticolor</name>
    <dbReference type="NCBI Taxonomy" id="47988"/>
    <lineage>
        <taxon>Bacteria</taxon>
        <taxon>Bacillati</taxon>
        <taxon>Actinomycetota</taxon>
        <taxon>Actinomycetes</taxon>
        <taxon>Micromonosporales</taxon>
        <taxon>Micromonosporaceae</taxon>
        <taxon>Actinoplanes</taxon>
    </lineage>
</organism>
<dbReference type="Gene3D" id="2.60.120.200">
    <property type="match status" value="1"/>
</dbReference>
<comment type="caution">
    <text evidence="9">The sequence shown here is derived from an EMBL/GenBank/DDBJ whole genome shotgun (WGS) entry which is preliminary data.</text>
</comment>
<evidence type="ECO:0000259" key="7">
    <source>
        <dbReference type="PROSITE" id="PS50853"/>
    </source>
</evidence>
<feature type="region of interest" description="Disordered" evidence="5">
    <location>
        <begin position="350"/>
        <end position="375"/>
    </location>
</feature>
<dbReference type="AlphaFoldDB" id="A0A919VKB2"/>
<keyword evidence="4" id="KW-0175">Coiled coil</keyword>
<dbReference type="PANTHER" id="PTHR10963:SF55">
    <property type="entry name" value="GLYCOSIDE HYDROLASE FAMILY 16 PROTEIN"/>
    <property type="match status" value="1"/>
</dbReference>
<dbReference type="Proteomes" id="UP000681340">
    <property type="component" value="Unassembled WGS sequence"/>
</dbReference>
<dbReference type="PROSITE" id="PS51762">
    <property type="entry name" value="GH16_2"/>
    <property type="match status" value="1"/>
</dbReference>
<feature type="domain" description="Fibronectin type-III" evidence="7">
    <location>
        <begin position="498"/>
        <end position="592"/>
    </location>
</feature>
<feature type="coiled-coil region" evidence="4">
    <location>
        <begin position="191"/>
        <end position="218"/>
    </location>
</feature>
<keyword evidence="3" id="KW-0119">Carbohydrate metabolism</keyword>
<dbReference type="SUPFAM" id="SSF49899">
    <property type="entry name" value="Concanavalin A-like lectins/glucanases"/>
    <property type="match status" value="1"/>
</dbReference>
<evidence type="ECO:0000313" key="9">
    <source>
        <dbReference type="EMBL" id="GIM66050.1"/>
    </source>
</evidence>
<evidence type="ECO:0000256" key="1">
    <source>
        <dbReference type="ARBA" id="ARBA00006865"/>
    </source>
</evidence>
<evidence type="ECO:0008006" key="11">
    <source>
        <dbReference type="Google" id="ProtNLM"/>
    </source>
</evidence>
<reference evidence="9" key="1">
    <citation type="submission" date="2021-03" db="EMBL/GenBank/DDBJ databases">
        <title>Whole genome shotgun sequence of Actinoplanes auranticolor NBRC 12245.</title>
        <authorList>
            <person name="Komaki H."/>
            <person name="Tamura T."/>
        </authorList>
    </citation>
    <scope>NUCLEOTIDE SEQUENCE</scope>
    <source>
        <strain evidence="9">NBRC 12245</strain>
    </source>
</reference>
<evidence type="ECO:0000256" key="3">
    <source>
        <dbReference type="ARBA" id="ARBA00023326"/>
    </source>
</evidence>
<dbReference type="RefSeq" id="WP_212988180.1">
    <property type="nucleotide sequence ID" value="NZ_BAABEA010000009.1"/>
</dbReference>
<evidence type="ECO:0000259" key="8">
    <source>
        <dbReference type="PROSITE" id="PS51762"/>
    </source>
</evidence>
<accession>A0A919VKB2</accession>
<dbReference type="EMBL" id="BOQL01000018">
    <property type="protein sequence ID" value="GIM66050.1"/>
    <property type="molecule type" value="Genomic_DNA"/>
</dbReference>
<feature type="region of interest" description="Disordered" evidence="5">
    <location>
        <begin position="527"/>
        <end position="550"/>
    </location>
</feature>
<dbReference type="InterPro" id="IPR000757">
    <property type="entry name" value="Beta-glucanase-like"/>
</dbReference>
<keyword evidence="6" id="KW-0732">Signal</keyword>
<keyword evidence="3" id="KW-0624">Polysaccharide degradation</keyword>
<keyword evidence="2" id="KW-0378">Hydrolase</keyword>
<keyword evidence="10" id="KW-1185">Reference proteome</keyword>
<dbReference type="GO" id="GO:0000272">
    <property type="term" value="P:polysaccharide catabolic process"/>
    <property type="evidence" value="ECO:0007669"/>
    <property type="project" value="UniProtKB-KW"/>
</dbReference>
<dbReference type="InterPro" id="IPR003961">
    <property type="entry name" value="FN3_dom"/>
</dbReference>
<evidence type="ECO:0000313" key="10">
    <source>
        <dbReference type="Proteomes" id="UP000681340"/>
    </source>
</evidence>
<dbReference type="GO" id="GO:0004553">
    <property type="term" value="F:hydrolase activity, hydrolyzing O-glycosyl compounds"/>
    <property type="evidence" value="ECO:0007669"/>
    <property type="project" value="InterPro"/>
</dbReference>
<keyword evidence="2" id="KW-0326">Glycosidase</keyword>
<dbReference type="Gene3D" id="2.60.40.10">
    <property type="entry name" value="Immunoglobulins"/>
    <property type="match status" value="1"/>
</dbReference>
<dbReference type="Pfam" id="PF03752">
    <property type="entry name" value="ALF"/>
    <property type="match status" value="1"/>
</dbReference>
<dbReference type="InterPro" id="IPR005506">
    <property type="entry name" value="DUF312_ALF"/>
</dbReference>
<dbReference type="InterPro" id="IPR013320">
    <property type="entry name" value="ConA-like_dom_sf"/>
</dbReference>
<feature type="domain" description="GH16" evidence="8">
    <location>
        <begin position="562"/>
        <end position="830"/>
    </location>
</feature>
<dbReference type="Pfam" id="PF00722">
    <property type="entry name" value="Glyco_hydro_16"/>
    <property type="match status" value="1"/>
</dbReference>
<sequence>MAAAAVVLGMGLSLAGPAASAAPPSAVQRMADGLESSIEDRVRAAAVVGVVAPDSWLVLNERDFVFALWQHAGEATEVRASAELALMNSSSTRFDECTVYIESGIHAAKDRDVADEVRDAGAARQAREVKQRALVSLEIRVTPELLLLADREFIYAVYLQATGALVRAGALTAFGGTAQQQRDFISTGIVAAREQDRLDEIAADQERTEAERQALREREARKRAAALFLIAADEGLLAASDEGFVRWAWTRATPNTQVYLAATATLRSSDPAVWSAFIHTGLADAFRRDTAEALRQIGLQQRAQLTTIMNDATASGRGNLARAAQQALNGSDQDVQDFLTSGIHRVSDNECAKPEPAAGDKSWGANGPGVTGARQAITDHPSATAEYSVSHSTAVTAGMFLPQQKVLAGAVWEFSAEARTSAPARVRMEVDWYSATSGYLGRTNGGFLPVPGTRAFTKVSGQFTAPATAVRANVLTKATDLPAGGSFASTACAYRPIVKPDVTLSAAPGNGTVSITWRTDRKDITGWNVGRDGTDSRDNGPWSTERPADTRTHQFNLLKNESYYSFTVIPRTATGTLSPVTISARPSATAPAGDGDQAAVRHNWGTARADFSDEFEYVGAPDATKWSQSKPSCDPTPHHADALRCPEKTTVDNGRLIMTGSADAKSGWVGNKWKTTHGRWEARVRSKNTASSNGKQHHPLLLIFPSDNSWPINGEYDFLENMAPGEQCAQAFLHYPHDEDVDVQQVRKVQTDCGAPLSEWHNFAFEWTPDHIRGFIDGKEWYTLSGGGNSIRRDIETMNNGRLTIQLDNFDGKGITPAMFEVAWVRVYDV</sequence>
<dbReference type="InterPro" id="IPR050546">
    <property type="entry name" value="Glycosyl_Hydrlase_16"/>
</dbReference>
<dbReference type="SUPFAM" id="SSF49265">
    <property type="entry name" value="Fibronectin type III"/>
    <property type="match status" value="1"/>
</dbReference>
<dbReference type="CDD" id="cd00413">
    <property type="entry name" value="Glyco_hydrolase_16"/>
    <property type="match status" value="1"/>
</dbReference>
<dbReference type="PANTHER" id="PTHR10963">
    <property type="entry name" value="GLYCOSYL HYDROLASE-RELATED"/>
    <property type="match status" value="1"/>
</dbReference>
<dbReference type="PROSITE" id="PS50853">
    <property type="entry name" value="FN3"/>
    <property type="match status" value="1"/>
</dbReference>
<dbReference type="InterPro" id="IPR036116">
    <property type="entry name" value="FN3_sf"/>
</dbReference>
<evidence type="ECO:0000256" key="6">
    <source>
        <dbReference type="SAM" id="SignalP"/>
    </source>
</evidence>
<name>A0A919VKB2_9ACTN</name>
<gene>
    <name evidence="9" type="ORF">Aau02nite_21440</name>
</gene>
<comment type="similarity">
    <text evidence="1">Belongs to the glycosyl hydrolase 16 family.</text>
</comment>
<proteinExistence type="inferred from homology"/>
<dbReference type="InterPro" id="IPR013783">
    <property type="entry name" value="Ig-like_fold"/>
</dbReference>
<feature type="chain" id="PRO_5037249603" description="Glycosyl hydrolase family 16" evidence="6">
    <location>
        <begin position="22"/>
        <end position="830"/>
    </location>
</feature>
<evidence type="ECO:0000256" key="4">
    <source>
        <dbReference type="SAM" id="Coils"/>
    </source>
</evidence>
<feature type="signal peptide" evidence="6">
    <location>
        <begin position="1"/>
        <end position="21"/>
    </location>
</feature>
<evidence type="ECO:0000256" key="5">
    <source>
        <dbReference type="SAM" id="MobiDB-lite"/>
    </source>
</evidence>
<evidence type="ECO:0000256" key="2">
    <source>
        <dbReference type="ARBA" id="ARBA00023295"/>
    </source>
</evidence>